<keyword evidence="2" id="KW-1133">Transmembrane helix</keyword>
<organism evidence="3 4">
    <name type="scientific">Mycolicibacterium chitae</name>
    <name type="common">Mycobacterium chitae</name>
    <dbReference type="NCBI Taxonomy" id="1792"/>
    <lineage>
        <taxon>Bacteria</taxon>
        <taxon>Bacillati</taxon>
        <taxon>Actinomycetota</taxon>
        <taxon>Actinomycetes</taxon>
        <taxon>Mycobacteriales</taxon>
        <taxon>Mycobacteriaceae</taxon>
        <taxon>Mycolicibacterium</taxon>
    </lineage>
</organism>
<reference evidence="3 4" key="1">
    <citation type="submission" date="2018-12" db="EMBL/GenBank/DDBJ databases">
        <authorList>
            <consortium name="Pathogen Informatics"/>
        </authorList>
    </citation>
    <scope>NUCLEOTIDE SEQUENCE [LARGE SCALE GENOMIC DNA]</scope>
    <source>
        <strain evidence="3 4">NCTC10485</strain>
    </source>
</reference>
<keyword evidence="2" id="KW-0812">Transmembrane</keyword>
<name>A0A3S4VGU2_MYCCI</name>
<evidence type="ECO:0000256" key="2">
    <source>
        <dbReference type="SAM" id="Phobius"/>
    </source>
</evidence>
<evidence type="ECO:0000313" key="3">
    <source>
        <dbReference type="EMBL" id="VEG47231.1"/>
    </source>
</evidence>
<dbReference type="OrthoDB" id="4732176at2"/>
<evidence type="ECO:0000313" key="4">
    <source>
        <dbReference type="Proteomes" id="UP000282551"/>
    </source>
</evidence>
<proteinExistence type="predicted"/>
<protein>
    <submittedName>
        <fullName evidence="3">Uncharacterized protein</fullName>
    </submittedName>
</protein>
<sequence length="133" mass="14290">MGIRDWSKAKIAVLIVLPALLVVGIPILAWRYHTEPPGLTGDCLYVDQALRHWMRVLPQIQRGLVDPVDTRRVSDVTAAAAAIRGEAAAIEDPTLRSTTVRLADNLERVSNGNPSSPPNGFPGSSPGKWCSAA</sequence>
<dbReference type="Proteomes" id="UP000282551">
    <property type="component" value="Chromosome"/>
</dbReference>
<gene>
    <name evidence="3" type="ORF">NCTC10485_01502</name>
</gene>
<feature type="transmembrane region" description="Helical" evidence="2">
    <location>
        <begin position="12"/>
        <end position="32"/>
    </location>
</feature>
<feature type="region of interest" description="Disordered" evidence="1">
    <location>
        <begin position="106"/>
        <end position="133"/>
    </location>
</feature>
<dbReference type="EMBL" id="LR134355">
    <property type="protein sequence ID" value="VEG47231.1"/>
    <property type="molecule type" value="Genomic_DNA"/>
</dbReference>
<keyword evidence="2" id="KW-0472">Membrane</keyword>
<dbReference type="RefSeq" id="WP_126333144.1">
    <property type="nucleotide sequence ID" value="NZ_AP022604.1"/>
</dbReference>
<dbReference type="AlphaFoldDB" id="A0A3S4VGU2"/>
<accession>A0A3S4VGU2</accession>
<keyword evidence="4" id="KW-1185">Reference proteome</keyword>
<evidence type="ECO:0000256" key="1">
    <source>
        <dbReference type="SAM" id="MobiDB-lite"/>
    </source>
</evidence>